<name>A0A7L5JME8_9BACT</name>
<dbReference type="EMBL" id="CP054051">
    <property type="protein sequence ID" value="QKJ26352.1"/>
    <property type="molecule type" value="Genomic_DNA"/>
</dbReference>
<feature type="repeat" description="ANK" evidence="3">
    <location>
        <begin position="174"/>
        <end position="206"/>
    </location>
</feature>
<accession>A0A7L5JME8</accession>
<keyword evidence="4" id="KW-1133">Transmembrane helix</keyword>
<evidence type="ECO:0000256" key="2">
    <source>
        <dbReference type="ARBA" id="ARBA00023043"/>
    </source>
</evidence>
<evidence type="ECO:0000313" key="6">
    <source>
        <dbReference type="Proteomes" id="UP000509513"/>
    </source>
</evidence>
<keyword evidence="2 3" id="KW-0040">ANK repeat</keyword>
<dbReference type="AlphaFoldDB" id="A0A7L5JME8"/>
<dbReference type="KEGG" id="acib:ACBT_0384"/>
<dbReference type="PANTHER" id="PTHR24198:SF165">
    <property type="entry name" value="ANKYRIN REPEAT-CONTAINING PROTEIN-RELATED"/>
    <property type="match status" value="1"/>
</dbReference>
<sequence length="645" mass="73411">MFNFFKVDENLFYKELFSDKFDVTKLDKIIKKGVDINKQDENGNSLLFLLVSAKKYDAIKLLLSNGVDKYLENKFKKTPLDEACEKSDGAMVRFLLENGYDINAKNSIGRTILQSTAILSNEKIFQVLMTYKPDFNIKDAEGKTVIFHAIEGKNLNILRDVVNNIEDINSLDNNYQTALFYAVLKDNPEIAITLINHGINVNFLDKTGENALFNAIIQGEINIPVIEALIKKNINMNIVDNKNRNIIDELLFIVDLQARDEKNLEGRYKLISSKRDYLSLALLFIENGLEIDILDINGKTTLQKEIENKNFANADFLIKCGANVNVTDENNRNIIYNEILKGYSNYKMIDFLVARGSNIDIKDIDERSVVDVIVELIAVTKNFKKLTPQLATIFKEGEKYDILLKKVLTCKPNINISRLDGTNVLFDLVLYNDFETLKLIINYGINLNTQDKSGRTPLAFMVEDGLNIREKKEKESFFERLVNFLKYRVNVDIQDNEGRTVIHKAVIANDIAVVEKLLTKKANLNLKDIHGRTALHHTQWKGNFQIARWLIAAGADINQPDSSGFTILNYAAIFGHAKLIMTLVAAGVLMYNKNSKNRKVAQFFKDREKNLDKMILENSTDGYVKSTLESVVENLKKEVNEALAQ</sequence>
<evidence type="ECO:0000256" key="1">
    <source>
        <dbReference type="ARBA" id="ARBA00022737"/>
    </source>
</evidence>
<keyword evidence="4" id="KW-0812">Transmembrane</keyword>
<feature type="repeat" description="ANK" evidence="3">
    <location>
        <begin position="530"/>
        <end position="562"/>
    </location>
</feature>
<feature type="repeat" description="ANK" evidence="3">
    <location>
        <begin position="497"/>
        <end position="529"/>
    </location>
</feature>
<dbReference type="PROSITE" id="PS50297">
    <property type="entry name" value="ANK_REP_REGION"/>
    <property type="match status" value="3"/>
</dbReference>
<keyword evidence="1" id="KW-0677">Repeat</keyword>
<dbReference type="OrthoDB" id="5365108at2"/>
<dbReference type="RefSeq" id="WP_024775796.1">
    <property type="nucleotide sequence ID" value="NZ_CP054051.1"/>
</dbReference>
<feature type="repeat" description="ANK" evidence="3">
    <location>
        <begin position="207"/>
        <end position="241"/>
    </location>
</feature>
<feature type="transmembrane region" description="Helical" evidence="4">
    <location>
        <begin position="567"/>
        <end position="591"/>
    </location>
</feature>
<evidence type="ECO:0000256" key="3">
    <source>
        <dbReference type="PROSITE-ProRule" id="PRU00023"/>
    </source>
</evidence>
<dbReference type="PANTHER" id="PTHR24198">
    <property type="entry name" value="ANKYRIN REPEAT AND PROTEIN KINASE DOMAIN-CONTAINING PROTEIN"/>
    <property type="match status" value="1"/>
</dbReference>
<evidence type="ECO:0000256" key="4">
    <source>
        <dbReference type="SAM" id="Phobius"/>
    </source>
</evidence>
<dbReference type="Pfam" id="PF12796">
    <property type="entry name" value="Ank_2"/>
    <property type="match status" value="3"/>
</dbReference>
<evidence type="ECO:0000313" key="5">
    <source>
        <dbReference type="EMBL" id="QKJ26352.1"/>
    </source>
</evidence>
<dbReference type="InterPro" id="IPR002110">
    <property type="entry name" value="Ankyrin_rpt"/>
</dbReference>
<dbReference type="SUPFAM" id="SSF48403">
    <property type="entry name" value="Ankyrin repeat"/>
    <property type="match status" value="2"/>
</dbReference>
<keyword evidence="4" id="KW-0472">Membrane</keyword>
<reference evidence="5 6" key="1">
    <citation type="submission" date="2020-05" db="EMBL/GenBank/DDBJ databases">
        <title>Complete genome sequencing of Campylobacter and Arcobacter type strains.</title>
        <authorList>
            <person name="Miller W.G."/>
            <person name="Yee E."/>
        </authorList>
    </citation>
    <scope>NUCLEOTIDE SEQUENCE [LARGE SCALE GENOMIC DNA]</scope>
    <source>
        <strain evidence="5 6">LMG 21996</strain>
    </source>
</reference>
<organism evidence="5 6">
    <name type="scientific">Aliarcobacter cibarius</name>
    <dbReference type="NCBI Taxonomy" id="255507"/>
    <lineage>
        <taxon>Bacteria</taxon>
        <taxon>Pseudomonadati</taxon>
        <taxon>Campylobacterota</taxon>
        <taxon>Epsilonproteobacteria</taxon>
        <taxon>Campylobacterales</taxon>
        <taxon>Arcobacteraceae</taxon>
        <taxon>Aliarcobacter</taxon>
    </lineage>
</organism>
<dbReference type="PROSITE" id="PS50088">
    <property type="entry name" value="ANK_REPEAT"/>
    <property type="match status" value="6"/>
</dbReference>
<dbReference type="Gene3D" id="1.25.40.20">
    <property type="entry name" value="Ankyrin repeat-containing domain"/>
    <property type="match status" value="2"/>
</dbReference>
<protein>
    <submittedName>
        <fullName evidence="5">Ankyrin domain-containing protein</fullName>
    </submittedName>
</protein>
<gene>
    <name evidence="5" type="ORF">ACBT_0384</name>
</gene>
<feature type="repeat" description="ANK" evidence="3">
    <location>
        <begin position="75"/>
        <end position="107"/>
    </location>
</feature>
<dbReference type="SMART" id="SM00248">
    <property type="entry name" value="ANK"/>
    <property type="match status" value="12"/>
</dbReference>
<dbReference type="Proteomes" id="UP000509513">
    <property type="component" value="Chromosome"/>
</dbReference>
<dbReference type="InterPro" id="IPR036770">
    <property type="entry name" value="Ankyrin_rpt-contain_sf"/>
</dbReference>
<feature type="repeat" description="ANK" evidence="3">
    <location>
        <begin position="297"/>
        <end position="329"/>
    </location>
</feature>
<proteinExistence type="predicted"/>